<evidence type="ECO:0000259" key="2">
    <source>
        <dbReference type="PROSITE" id="PS51782"/>
    </source>
</evidence>
<dbReference type="Pfam" id="PF01476">
    <property type="entry name" value="LysM"/>
    <property type="match status" value="1"/>
</dbReference>
<dbReference type="InterPro" id="IPR011105">
    <property type="entry name" value="Cell_wall_hydrolase_SleB"/>
</dbReference>
<name>A0ABT5VLM9_9BACI</name>
<keyword evidence="4" id="KW-1185">Reference proteome</keyword>
<accession>A0ABT5VLM9</accession>
<dbReference type="Proteomes" id="UP001148125">
    <property type="component" value="Unassembled WGS sequence"/>
</dbReference>
<dbReference type="SUPFAM" id="SSF54106">
    <property type="entry name" value="LysM domain"/>
    <property type="match status" value="1"/>
</dbReference>
<dbReference type="Pfam" id="PF07486">
    <property type="entry name" value="Hydrolase_2"/>
    <property type="match status" value="1"/>
</dbReference>
<dbReference type="Gene3D" id="3.10.350.10">
    <property type="entry name" value="LysM domain"/>
    <property type="match status" value="1"/>
</dbReference>
<protein>
    <submittedName>
        <fullName evidence="3">Cell wall hydrolase</fullName>
    </submittedName>
</protein>
<dbReference type="SMART" id="SM00257">
    <property type="entry name" value="LysM"/>
    <property type="match status" value="1"/>
</dbReference>
<dbReference type="InterPro" id="IPR036779">
    <property type="entry name" value="LysM_dom_sf"/>
</dbReference>
<comment type="caution">
    <text evidence="3">The sequence shown here is derived from an EMBL/GenBank/DDBJ whole genome shotgun (WGS) entry which is preliminary data.</text>
</comment>
<feature type="chain" id="PRO_5045369380" evidence="1">
    <location>
        <begin position="24"/>
        <end position="215"/>
    </location>
</feature>
<evidence type="ECO:0000313" key="3">
    <source>
        <dbReference type="EMBL" id="MDE5416351.1"/>
    </source>
</evidence>
<feature type="signal peptide" evidence="1">
    <location>
        <begin position="1"/>
        <end position="23"/>
    </location>
</feature>
<dbReference type="RefSeq" id="WP_275120941.1">
    <property type="nucleotide sequence ID" value="NZ_JAOTPO010000035.1"/>
</dbReference>
<evidence type="ECO:0000256" key="1">
    <source>
        <dbReference type="SAM" id="SignalP"/>
    </source>
</evidence>
<gene>
    <name evidence="3" type="ORF">N7Z68_24000</name>
</gene>
<reference evidence="3" key="1">
    <citation type="submission" date="2024-05" db="EMBL/GenBank/DDBJ databases">
        <title>Alkalihalobacillus sp. strain MEB203 novel alkaliphilic bacterium from Lonar Lake, India.</title>
        <authorList>
            <person name="Joshi A."/>
            <person name="Thite S."/>
            <person name="Mengade P."/>
        </authorList>
    </citation>
    <scope>NUCLEOTIDE SEQUENCE</scope>
    <source>
        <strain evidence="3">MEB 203</strain>
    </source>
</reference>
<dbReference type="GO" id="GO:0016787">
    <property type="term" value="F:hydrolase activity"/>
    <property type="evidence" value="ECO:0007669"/>
    <property type="project" value="UniProtKB-KW"/>
</dbReference>
<dbReference type="InterPro" id="IPR042047">
    <property type="entry name" value="SleB_dom1"/>
</dbReference>
<dbReference type="InterPro" id="IPR018392">
    <property type="entry name" value="LysM"/>
</dbReference>
<dbReference type="PROSITE" id="PS51782">
    <property type="entry name" value="LYSM"/>
    <property type="match status" value="1"/>
</dbReference>
<evidence type="ECO:0000313" key="4">
    <source>
        <dbReference type="Proteomes" id="UP001148125"/>
    </source>
</evidence>
<feature type="domain" description="LysM" evidence="2">
    <location>
        <begin position="22"/>
        <end position="67"/>
    </location>
</feature>
<organism evidence="3 4">
    <name type="scientific">Alkalihalobacterium chitinilyticum</name>
    <dbReference type="NCBI Taxonomy" id="2980103"/>
    <lineage>
        <taxon>Bacteria</taxon>
        <taxon>Bacillati</taxon>
        <taxon>Bacillota</taxon>
        <taxon>Bacilli</taxon>
        <taxon>Bacillales</taxon>
        <taxon>Bacillaceae</taxon>
        <taxon>Alkalihalobacterium</taxon>
    </lineage>
</organism>
<dbReference type="Gene3D" id="6.20.240.60">
    <property type="match status" value="1"/>
</dbReference>
<keyword evidence="1" id="KW-0732">Signal</keyword>
<dbReference type="CDD" id="cd00118">
    <property type="entry name" value="LysM"/>
    <property type="match status" value="1"/>
</dbReference>
<dbReference type="Gene3D" id="1.10.10.2520">
    <property type="entry name" value="Cell wall hydrolase SleB, domain 1"/>
    <property type="match status" value="1"/>
</dbReference>
<proteinExistence type="predicted"/>
<keyword evidence="3" id="KW-0378">Hydrolase</keyword>
<dbReference type="EMBL" id="JAOTPO010000035">
    <property type="protein sequence ID" value="MDE5416351.1"/>
    <property type="molecule type" value="Genomic_DNA"/>
</dbReference>
<sequence length="215" mass="23991">MKKLIFLLTFLAAALFFATPAFGYTVEKGDTMSKIAQDHGLTLKELAAANPQINNIDLIFVGQQINIHTNKKSNNSPEPQNEVNKLNVSTETTNHNFSKKELDLLARIVRAEAQTEPFEGKVAVADVVLNRLESSQFPDTIKEVIYQPRQFQPVSNGQINKPADQESIEAVAAALTDMRNISQDSLFFYNPDIATSRWLDTRETTIVIGAHVFKN</sequence>